<keyword evidence="2" id="KW-1185">Reference proteome</keyword>
<evidence type="ECO:0000313" key="1">
    <source>
        <dbReference type="EMBL" id="KAG8014002.1"/>
    </source>
</evidence>
<comment type="caution">
    <text evidence="1">The sequence shown here is derived from an EMBL/GenBank/DDBJ whole genome shotgun (WGS) entry which is preliminary data.</text>
</comment>
<reference evidence="1" key="1">
    <citation type="submission" date="2020-04" db="EMBL/GenBank/DDBJ databases">
        <title>A chromosome-scale assembly and high-density genetic map of the yellow drum (Nibea albiflora) genome.</title>
        <authorList>
            <person name="Xu D."/>
            <person name="Zhang W."/>
            <person name="Chen R."/>
            <person name="Tan P."/>
            <person name="Wang L."/>
            <person name="Song H."/>
            <person name="Tian L."/>
            <person name="Zhu Q."/>
            <person name="Wang B."/>
        </authorList>
    </citation>
    <scope>NUCLEOTIDE SEQUENCE</scope>
    <source>
        <strain evidence="1">ZJHYS-2018</strain>
    </source>
</reference>
<proteinExistence type="predicted"/>
<dbReference type="Proteomes" id="UP000805704">
    <property type="component" value="Chromosome 10"/>
</dbReference>
<accession>A0ACB7FHK5</accession>
<dbReference type="EMBL" id="CM024798">
    <property type="protein sequence ID" value="KAG8014002.1"/>
    <property type="molecule type" value="Genomic_DNA"/>
</dbReference>
<organism evidence="1 2">
    <name type="scientific">Nibea albiflora</name>
    <name type="common">Yellow drum</name>
    <name type="synonym">Corvina albiflora</name>
    <dbReference type="NCBI Taxonomy" id="240163"/>
    <lineage>
        <taxon>Eukaryota</taxon>
        <taxon>Metazoa</taxon>
        <taxon>Chordata</taxon>
        <taxon>Craniata</taxon>
        <taxon>Vertebrata</taxon>
        <taxon>Euteleostomi</taxon>
        <taxon>Actinopterygii</taxon>
        <taxon>Neopterygii</taxon>
        <taxon>Teleostei</taxon>
        <taxon>Neoteleostei</taxon>
        <taxon>Acanthomorphata</taxon>
        <taxon>Eupercaria</taxon>
        <taxon>Sciaenidae</taxon>
        <taxon>Nibea</taxon>
    </lineage>
</organism>
<protein>
    <submittedName>
        <fullName evidence="1">Sorting nexin-16</fullName>
    </submittedName>
</protein>
<gene>
    <name evidence="1" type="primary">SNX16</name>
    <name evidence="1" type="ORF">GBF38_016267</name>
</gene>
<name>A0ACB7FHK5_NIBAL</name>
<sequence>MAAPFVPFQFPADWTGVSRCRARRGSPIHTASSIEPSPPESISQLRGVRPWDAAVDAPTGHDSWSRPKGGLSDGSSTLLEGEGSHKDNRIERPIIPILLGYEILEERSKFTLKELFPSIGLALPPKHWFKNNYDEEFLEERQIGLQTFLQKLTLHRDIISSEAVKHFLCLAEPLSPFDSLEESRAFCETLEDTNHRLQRELLESQSEVDALKKTLEEKENHISLLMKKVKSGIYLMNVTSDLSTDLNIIIISSSMRKITGKHLLCFFLLAFPLSWAEDTKKDARKTENDTVWSQVKTRRLFARRKISPPQENHIPVQSYDPCTPLWTPDGKLLLSHSVLRPLRFLPLSTLQHHLPLLEDAVLKEDVDEVQTHMHRHSPARGLIQ</sequence>
<evidence type="ECO:0000313" key="2">
    <source>
        <dbReference type="Proteomes" id="UP000805704"/>
    </source>
</evidence>